<dbReference type="EMBL" id="UOFD01000025">
    <property type="protein sequence ID" value="VAW51230.1"/>
    <property type="molecule type" value="Genomic_DNA"/>
</dbReference>
<evidence type="ECO:0000256" key="2">
    <source>
        <dbReference type="ARBA" id="ARBA00022840"/>
    </source>
</evidence>
<dbReference type="PANTHER" id="PTHR43384">
    <property type="entry name" value="SEPTUM SITE-DETERMINING PROTEIN MIND HOMOLOG, CHLOROPLASTIC-RELATED"/>
    <property type="match status" value="1"/>
</dbReference>
<keyword evidence="3" id="KW-0966">Cell projection</keyword>
<dbReference type="Pfam" id="PF10609">
    <property type="entry name" value="ParA"/>
    <property type="match status" value="1"/>
</dbReference>
<dbReference type="Gene3D" id="3.40.50.300">
    <property type="entry name" value="P-loop containing nucleotide triphosphate hydrolases"/>
    <property type="match status" value="1"/>
</dbReference>
<sequence length="298" mass="32484">MEMANIPMNNIKDQAEGLRRIVAPKPIKIIAISSGKGGVGKTNISINLALSMARQGKEVMLLDADLGLANVDVLLGLNIEYNLSHVMKGERTLEEIIVDGPSNIKIIPASTGISNMANLQPAEHMGLINAFSELSCAVDVMIIDTGAGISDSVINFCGASQAVIVVVHDEPASITDAYAFIKVMNKKHNVSRFHILANMTHGAREGHDLFKKLSKATDRFLDVVLDFIGAVPYDGKLRKAIQHQKAVVEAFPNSPSALAFKRITKQINNWPDITNPDGQMKFFVERMLHSSTMQQEVN</sequence>
<evidence type="ECO:0000256" key="1">
    <source>
        <dbReference type="ARBA" id="ARBA00022741"/>
    </source>
</evidence>
<keyword evidence="3" id="KW-0282">Flagellum</keyword>
<dbReference type="GO" id="GO:0051782">
    <property type="term" value="P:negative regulation of cell division"/>
    <property type="evidence" value="ECO:0007669"/>
    <property type="project" value="TreeGrafter"/>
</dbReference>
<dbReference type="InterPro" id="IPR033756">
    <property type="entry name" value="YlxH/NBP35"/>
</dbReference>
<name>A0A3B0WFL2_9ZZZZ</name>
<dbReference type="GO" id="GO:0016887">
    <property type="term" value="F:ATP hydrolysis activity"/>
    <property type="evidence" value="ECO:0007669"/>
    <property type="project" value="TreeGrafter"/>
</dbReference>
<dbReference type="InterPro" id="IPR033875">
    <property type="entry name" value="FlhG"/>
</dbReference>
<dbReference type="GO" id="GO:0009898">
    <property type="term" value="C:cytoplasmic side of plasma membrane"/>
    <property type="evidence" value="ECO:0007669"/>
    <property type="project" value="TreeGrafter"/>
</dbReference>
<keyword evidence="2" id="KW-0067">ATP-binding</keyword>
<keyword evidence="1" id="KW-0547">Nucleotide-binding</keyword>
<accession>A0A3B0WFL2</accession>
<dbReference type="InterPro" id="IPR027417">
    <property type="entry name" value="P-loop_NTPase"/>
</dbReference>
<dbReference type="SUPFAM" id="SSF52540">
    <property type="entry name" value="P-loop containing nucleoside triphosphate hydrolases"/>
    <property type="match status" value="1"/>
</dbReference>
<dbReference type="PANTHER" id="PTHR43384:SF4">
    <property type="entry name" value="CELLULOSE BIOSYNTHESIS PROTEIN BCSQ-RELATED"/>
    <property type="match status" value="1"/>
</dbReference>
<dbReference type="GO" id="GO:0005524">
    <property type="term" value="F:ATP binding"/>
    <property type="evidence" value="ECO:0007669"/>
    <property type="project" value="UniProtKB-KW"/>
</dbReference>
<dbReference type="GO" id="GO:0005829">
    <property type="term" value="C:cytosol"/>
    <property type="evidence" value="ECO:0007669"/>
    <property type="project" value="TreeGrafter"/>
</dbReference>
<proteinExistence type="predicted"/>
<reference evidence="3" key="1">
    <citation type="submission" date="2018-06" db="EMBL/GenBank/DDBJ databases">
        <authorList>
            <person name="Zhirakovskaya E."/>
        </authorList>
    </citation>
    <scope>NUCLEOTIDE SEQUENCE</scope>
</reference>
<dbReference type="InterPro" id="IPR050625">
    <property type="entry name" value="ParA/MinD_ATPase"/>
</dbReference>
<organism evidence="3">
    <name type="scientific">hydrothermal vent metagenome</name>
    <dbReference type="NCBI Taxonomy" id="652676"/>
    <lineage>
        <taxon>unclassified sequences</taxon>
        <taxon>metagenomes</taxon>
        <taxon>ecological metagenomes</taxon>
    </lineage>
</organism>
<dbReference type="PIRSF" id="PIRSF003092">
    <property type="entry name" value="MinD"/>
    <property type="match status" value="1"/>
</dbReference>
<evidence type="ECO:0000313" key="3">
    <source>
        <dbReference type="EMBL" id="VAW51230.1"/>
    </source>
</evidence>
<dbReference type="AlphaFoldDB" id="A0A3B0WFL2"/>
<dbReference type="CDD" id="cd02038">
    <property type="entry name" value="FlhG-like"/>
    <property type="match status" value="1"/>
</dbReference>
<protein>
    <submittedName>
        <fullName evidence="3">Flagellar synthesis regulator FleN</fullName>
    </submittedName>
</protein>
<gene>
    <name evidence="3" type="ORF">MNBD_GAMMA06-2188</name>
</gene>
<keyword evidence="3" id="KW-0969">Cilium</keyword>
<dbReference type="InterPro" id="IPR025501">
    <property type="entry name" value="MinD_FleN"/>
</dbReference>